<name>A0A9W6WY81_9STRA</name>
<dbReference type="AlphaFoldDB" id="A0A9W6WY81"/>
<dbReference type="Proteomes" id="UP001165121">
    <property type="component" value="Unassembled WGS sequence"/>
</dbReference>
<evidence type="ECO:0000313" key="2">
    <source>
        <dbReference type="EMBL" id="GMF21470.1"/>
    </source>
</evidence>
<gene>
    <name evidence="2" type="ORF">Pfra01_000286600</name>
</gene>
<evidence type="ECO:0000256" key="1">
    <source>
        <dbReference type="SAM" id="MobiDB-lite"/>
    </source>
</evidence>
<feature type="region of interest" description="Disordered" evidence="1">
    <location>
        <begin position="1"/>
        <end position="116"/>
    </location>
</feature>
<organism evidence="2 3">
    <name type="scientific">Phytophthora fragariaefolia</name>
    <dbReference type="NCBI Taxonomy" id="1490495"/>
    <lineage>
        <taxon>Eukaryota</taxon>
        <taxon>Sar</taxon>
        <taxon>Stramenopiles</taxon>
        <taxon>Oomycota</taxon>
        <taxon>Peronosporomycetes</taxon>
        <taxon>Peronosporales</taxon>
        <taxon>Peronosporaceae</taxon>
        <taxon>Phytophthora</taxon>
    </lineage>
</organism>
<evidence type="ECO:0000313" key="3">
    <source>
        <dbReference type="Proteomes" id="UP001165121"/>
    </source>
</evidence>
<accession>A0A9W6WY81</accession>
<sequence length="116" mass="12615">MKTPRATETTPKNDAPPTEKSSPKKTTPQLAAEAISTDSASRVKKTPLKKEQARTTATAQRAKSIRRTGASKRKEVRLPDPYVEPATSESETNTSNLDSLPDPPLCELPSRAKEKS</sequence>
<feature type="compositionally biased region" description="Polar residues" evidence="1">
    <location>
        <begin position="1"/>
        <end position="12"/>
    </location>
</feature>
<dbReference type="EMBL" id="BSXT01000228">
    <property type="protein sequence ID" value="GMF21470.1"/>
    <property type="molecule type" value="Genomic_DNA"/>
</dbReference>
<feature type="compositionally biased region" description="Polar residues" evidence="1">
    <location>
        <begin position="87"/>
        <end position="98"/>
    </location>
</feature>
<proteinExistence type="predicted"/>
<reference evidence="2" key="1">
    <citation type="submission" date="2023-04" db="EMBL/GenBank/DDBJ databases">
        <title>Phytophthora fragariaefolia NBRC 109709.</title>
        <authorList>
            <person name="Ichikawa N."/>
            <person name="Sato H."/>
            <person name="Tonouchi N."/>
        </authorList>
    </citation>
    <scope>NUCLEOTIDE SEQUENCE</scope>
    <source>
        <strain evidence="2">NBRC 109709</strain>
    </source>
</reference>
<comment type="caution">
    <text evidence="2">The sequence shown here is derived from an EMBL/GenBank/DDBJ whole genome shotgun (WGS) entry which is preliminary data.</text>
</comment>
<protein>
    <submittedName>
        <fullName evidence="2">Unnamed protein product</fullName>
    </submittedName>
</protein>
<keyword evidence="3" id="KW-1185">Reference proteome</keyword>